<sequence length="98" mass="11172">MKLEEIIQELYAQKFVEDEHIELSPLSGGTVSQVYLVRKEGAPLQVLKANDPVSNEIEIRFLQQYADCSMLPRVLFRVTHLALKRNYGRHGVTSLTNS</sequence>
<reference evidence="1 2" key="1">
    <citation type="submission" date="2014-12" db="EMBL/GenBank/DDBJ databases">
        <title>Draft genome sequence of Cohnella kolymensis strain B-2846.</title>
        <authorList>
            <person name="Karlyshev A.V."/>
            <person name="Kudryashova E.B."/>
        </authorList>
    </citation>
    <scope>NUCLEOTIDE SEQUENCE [LARGE SCALE GENOMIC DNA]</scope>
    <source>
        <strain evidence="1 2">VKM B-2846</strain>
    </source>
</reference>
<gene>
    <name evidence="1" type="ORF">SD71_04950</name>
</gene>
<accession>A0ABR5A7P8</accession>
<evidence type="ECO:0000313" key="2">
    <source>
        <dbReference type="Proteomes" id="UP000054526"/>
    </source>
</evidence>
<keyword evidence="2" id="KW-1185">Reference proteome</keyword>
<organism evidence="1 2">
    <name type="scientific">Cohnella kolymensis</name>
    <dbReference type="NCBI Taxonomy" id="1590652"/>
    <lineage>
        <taxon>Bacteria</taxon>
        <taxon>Bacillati</taxon>
        <taxon>Bacillota</taxon>
        <taxon>Bacilli</taxon>
        <taxon>Bacillales</taxon>
        <taxon>Paenibacillaceae</taxon>
        <taxon>Cohnella</taxon>
    </lineage>
</organism>
<proteinExistence type="predicted"/>
<dbReference type="Proteomes" id="UP000054526">
    <property type="component" value="Unassembled WGS sequence"/>
</dbReference>
<evidence type="ECO:0000313" key="1">
    <source>
        <dbReference type="EMBL" id="KIL37022.1"/>
    </source>
</evidence>
<comment type="caution">
    <text evidence="1">The sequence shown here is derived from an EMBL/GenBank/DDBJ whole genome shotgun (WGS) entry which is preliminary data.</text>
</comment>
<protein>
    <recommendedName>
        <fullName evidence="3">Aminoglycoside phosphotransferase domain-containing protein</fullName>
    </recommendedName>
</protein>
<evidence type="ECO:0008006" key="3">
    <source>
        <dbReference type="Google" id="ProtNLM"/>
    </source>
</evidence>
<name>A0ABR5A7P8_9BACL</name>
<dbReference type="EMBL" id="JXAL01000003">
    <property type="protein sequence ID" value="KIL37022.1"/>
    <property type="molecule type" value="Genomic_DNA"/>
</dbReference>